<gene>
    <name evidence="3" type="ORF">MM415A00253_0015</name>
    <name evidence="2" type="ORF">MM415B00618_0008</name>
</gene>
<dbReference type="AlphaFoldDB" id="A0A6M3J359"/>
<feature type="domain" description="RecA-like C-terminal" evidence="1">
    <location>
        <begin position="338"/>
        <end position="379"/>
    </location>
</feature>
<name>A0A6M3J359_9ZZZZ</name>
<reference evidence="2" key="1">
    <citation type="submission" date="2020-03" db="EMBL/GenBank/DDBJ databases">
        <title>The deep terrestrial virosphere.</title>
        <authorList>
            <person name="Holmfeldt K."/>
            <person name="Nilsson E."/>
            <person name="Simone D."/>
            <person name="Lopez-Fernandez M."/>
            <person name="Wu X."/>
            <person name="de Brujin I."/>
            <person name="Lundin D."/>
            <person name="Andersson A."/>
            <person name="Bertilsson S."/>
            <person name="Dopson M."/>
        </authorList>
    </citation>
    <scope>NUCLEOTIDE SEQUENCE</scope>
    <source>
        <strain evidence="3">MM415A00253</strain>
        <strain evidence="2">MM415B00618</strain>
    </source>
</reference>
<dbReference type="Gene3D" id="3.30.250.10">
    <property type="entry name" value="RecA protein, C-terminal domain"/>
    <property type="match status" value="1"/>
</dbReference>
<accession>A0A6M3J359</accession>
<sequence length="383" mass="43912">MGFLINGRQLDLSKNEKGIYKDSNANFYFEMADAVRGGKKELKKPIVFDWNEALKSFDATGLPDFPQGLPILMNADITTPPENIPFNWQYYKGQPRISRGELKYNPRKLLFGGPIALWEKDIDKAIFLACISPYCQNSLFQKNLSKRPIFKICDEIQEADILASKRKGINDTYALIYSEYAGTPMATLRRIAKGYFIKSVDELSDNQVRNKIWDYLNDKHHKEKRIDKFLKDDIKVGDLVNMRAEIQDAIDKKIITFDKTRDGYTWMYNEPGSDHKAVICLVSAKRVGLKETMLLDHIRANPEDRKFISDVVIEQDNADIEHDPILLMVRKGIDAGVLIKKKGNWYEFDGLNLGMGEPGTVKFLRTHQGIHDNIKNKIETVAD</sequence>
<dbReference type="InterPro" id="IPR049261">
    <property type="entry name" value="RecA-like_C"/>
</dbReference>
<dbReference type="InterPro" id="IPR023400">
    <property type="entry name" value="RecA_C_sf"/>
</dbReference>
<organism evidence="2">
    <name type="scientific">viral metagenome</name>
    <dbReference type="NCBI Taxonomy" id="1070528"/>
    <lineage>
        <taxon>unclassified sequences</taxon>
        <taxon>metagenomes</taxon>
        <taxon>organismal metagenomes</taxon>
    </lineage>
</organism>
<evidence type="ECO:0000259" key="1">
    <source>
        <dbReference type="Pfam" id="PF21096"/>
    </source>
</evidence>
<protein>
    <recommendedName>
        <fullName evidence="1">RecA-like C-terminal domain-containing protein</fullName>
    </recommendedName>
</protein>
<dbReference type="SUPFAM" id="SSF54752">
    <property type="entry name" value="RecA protein, C-terminal domain"/>
    <property type="match status" value="1"/>
</dbReference>
<dbReference type="Pfam" id="PF21096">
    <property type="entry name" value="RecA_C"/>
    <property type="match status" value="1"/>
</dbReference>
<dbReference type="EMBL" id="MT142517">
    <property type="protein sequence ID" value="QJA83767.1"/>
    <property type="molecule type" value="Genomic_DNA"/>
</dbReference>
<evidence type="ECO:0000313" key="3">
    <source>
        <dbReference type="EMBL" id="QJA83767.1"/>
    </source>
</evidence>
<dbReference type="EMBL" id="MT141500">
    <property type="protein sequence ID" value="QJA63581.1"/>
    <property type="molecule type" value="Genomic_DNA"/>
</dbReference>
<proteinExistence type="predicted"/>
<evidence type="ECO:0000313" key="2">
    <source>
        <dbReference type="EMBL" id="QJA63581.1"/>
    </source>
</evidence>